<sequence length="506" mass="55889">MDDPNPAKTSHVSSDDEKTDRLVDAKSQDVPIGSGKDAEILPEIDHVKENALVRKLDMYIIPPTMLLYLVSFLDRVNIGNARLYGLEEDLGLEGSQFQLAVSILFVTYVLLEVPCNLLIKKLRPSRFISFICVGWGIVATLTGVVQNFAGLIVCRLLLGALESGLFPGMTIYLTLFYTKKELALRVGFLFVSAAIAGSIGGLLAYGIGFMDGVAGQRGWRWILIIEGLPSVVLGVIVYFWLADGPETAYYLSSEERELMVIRKRRQIGHTTSGDEMHKEDVRKAFKDWKVWLFALGQFGVDTMLYGYSTFLPTIIRGLGRWTTAQVQALTVPCYALGAIMYLIVAYFSDRYQKRFLAVLPFACVSIIGYGILIADVSSGAHYFGCFMVAAGLYITVGIPLAWLPSNLPRYGKRTTATGMQLTIGNCAGIMAPFLYQTHEAPRYVRGHAVSLAMVAAAAILYAIVYGYYKMANKKRAAGEEDSLIAGKTEEEIAEMGDENPRFVYTH</sequence>
<dbReference type="OrthoDB" id="2962993at2759"/>
<gene>
    <name evidence="9" type="ORF">PV10_00344</name>
</gene>
<feature type="transmembrane region" description="Helical" evidence="7">
    <location>
        <begin position="182"/>
        <end position="207"/>
    </location>
</feature>
<dbReference type="AlphaFoldDB" id="A0A0D1X3T6"/>
<feature type="transmembrane region" description="Helical" evidence="7">
    <location>
        <begin position="447"/>
        <end position="468"/>
    </location>
</feature>
<evidence type="ECO:0000256" key="5">
    <source>
        <dbReference type="ARBA" id="ARBA00023136"/>
    </source>
</evidence>
<dbReference type="EMBL" id="KN847520">
    <property type="protein sequence ID" value="KIV96475.1"/>
    <property type="molecule type" value="Genomic_DNA"/>
</dbReference>
<feature type="transmembrane region" description="Helical" evidence="7">
    <location>
        <begin position="290"/>
        <end position="308"/>
    </location>
</feature>
<dbReference type="RefSeq" id="XP_016228049.1">
    <property type="nucleotide sequence ID" value="XM_016364400.1"/>
</dbReference>
<feature type="transmembrane region" description="Helical" evidence="7">
    <location>
        <begin position="96"/>
        <end position="115"/>
    </location>
</feature>
<feature type="domain" description="Major facilitator superfamily (MFS) profile" evidence="8">
    <location>
        <begin position="60"/>
        <end position="474"/>
    </location>
</feature>
<feature type="compositionally biased region" description="Basic and acidic residues" evidence="6">
    <location>
        <begin position="13"/>
        <end position="27"/>
    </location>
</feature>
<dbReference type="GeneID" id="27318189"/>
<dbReference type="Pfam" id="PF07690">
    <property type="entry name" value="MFS_1"/>
    <property type="match status" value="1"/>
</dbReference>
<dbReference type="Proteomes" id="UP000054302">
    <property type="component" value="Unassembled WGS sequence"/>
</dbReference>
<evidence type="ECO:0000259" key="8">
    <source>
        <dbReference type="PROSITE" id="PS50850"/>
    </source>
</evidence>
<dbReference type="CDD" id="cd17327">
    <property type="entry name" value="MFS_FEN2_like"/>
    <property type="match status" value="1"/>
</dbReference>
<dbReference type="OMA" id="AFITTSW"/>
<keyword evidence="10" id="KW-1185">Reference proteome</keyword>
<evidence type="ECO:0000256" key="7">
    <source>
        <dbReference type="SAM" id="Phobius"/>
    </source>
</evidence>
<dbReference type="PANTHER" id="PTHR43791:SF91">
    <property type="entry name" value="MAJOR FACILITATOR SUPERFAMILY (MFS) PROFILE DOMAIN-CONTAINING PROTEIN-RELATED"/>
    <property type="match status" value="1"/>
</dbReference>
<evidence type="ECO:0000256" key="3">
    <source>
        <dbReference type="ARBA" id="ARBA00022692"/>
    </source>
</evidence>
<evidence type="ECO:0000256" key="1">
    <source>
        <dbReference type="ARBA" id="ARBA00004141"/>
    </source>
</evidence>
<dbReference type="VEuPathDB" id="FungiDB:PV10_00344"/>
<keyword evidence="4 7" id="KW-1133">Transmembrane helix</keyword>
<feature type="transmembrane region" description="Helical" evidence="7">
    <location>
        <begin position="219"/>
        <end position="241"/>
    </location>
</feature>
<evidence type="ECO:0000313" key="9">
    <source>
        <dbReference type="EMBL" id="KIV96475.1"/>
    </source>
</evidence>
<proteinExistence type="predicted"/>
<keyword evidence="5 7" id="KW-0472">Membrane</keyword>
<feature type="transmembrane region" description="Helical" evidence="7">
    <location>
        <begin position="328"/>
        <end position="348"/>
    </location>
</feature>
<dbReference type="HOGENOM" id="CLU_001265_0_1_1"/>
<feature type="transmembrane region" description="Helical" evidence="7">
    <location>
        <begin position="155"/>
        <end position="175"/>
    </location>
</feature>
<name>A0A0D1X3T6_EXOME</name>
<dbReference type="FunFam" id="1.20.1250.20:FF:000034">
    <property type="entry name" value="MFS general substrate transporter"/>
    <property type="match status" value="1"/>
</dbReference>
<dbReference type="InterPro" id="IPR036259">
    <property type="entry name" value="MFS_trans_sf"/>
</dbReference>
<evidence type="ECO:0000256" key="6">
    <source>
        <dbReference type="SAM" id="MobiDB-lite"/>
    </source>
</evidence>
<organism evidence="9 10">
    <name type="scientific">Exophiala mesophila</name>
    <name type="common">Black yeast-like fungus</name>
    <dbReference type="NCBI Taxonomy" id="212818"/>
    <lineage>
        <taxon>Eukaryota</taxon>
        <taxon>Fungi</taxon>
        <taxon>Dikarya</taxon>
        <taxon>Ascomycota</taxon>
        <taxon>Pezizomycotina</taxon>
        <taxon>Eurotiomycetes</taxon>
        <taxon>Chaetothyriomycetidae</taxon>
        <taxon>Chaetothyriales</taxon>
        <taxon>Herpotrichiellaceae</taxon>
        <taxon>Exophiala</taxon>
    </lineage>
</organism>
<dbReference type="PANTHER" id="PTHR43791">
    <property type="entry name" value="PERMEASE-RELATED"/>
    <property type="match status" value="1"/>
</dbReference>
<feature type="transmembrane region" description="Helical" evidence="7">
    <location>
        <begin position="355"/>
        <end position="374"/>
    </location>
</feature>
<evidence type="ECO:0000313" key="10">
    <source>
        <dbReference type="Proteomes" id="UP000054302"/>
    </source>
</evidence>
<feature type="region of interest" description="Disordered" evidence="6">
    <location>
        <begin position="1"/>
        <end position="28"/>
    </location>
</feature>
<dbReference type="Gene3D" id="1.20.1250.20">
    <property type="entry name" value="MFS general substrate transporter like domains"/>
    <property type="match status" value="2"/>
</dbReference>
<dbReference type="EMBL" id="KN847520">
    <property type="protein sequence ID" value="KIV96474.1"/>
    <property type="molecule type" value="Genomic_DNA"/>
</dbReference>
<dbReference type="FunFam" id="1.20.1250.20:FF:000068">
    <property type="entry name" value="MFS general substrate transporter"/>
    <property type="match status" value="1"/>
</dbReference>
<dbReference type="SUPFAM" id="SSF103473">
    <property type="entry name" value="MFS general substrate transporter"/>
    <property type="match status" value="1"/>
</dbReference>
<feature type="transmembrane region" description="Helical" evidence="7">
    <location>
        <begin position="127"/>
        <end position="149"/>
    </location>
</feature>
<accession>A0A0D1X3T6</accession>
<dbReference type="InterPro" id="IPR011701">
    <property type="entry name" value="MFS"/>
</dbReference>
<evidence type="ECO:0000256" key="4">
    <source>
        <dbReference type="ARBA" id="ARBA00022989"/>
    </source>
</evidence>
<dbReference type="PROSITE" id="PS50850">
    <property type="entry name" value="MFS"/>
    <property type="match status" value="1"/>
</dbReference>
<dbReference type="RefSeq" id="XP_016228048.1">
    <property type="nucleotide sequence ID" value="XM_016364399.1"/>
</dbReference>
<keyword evidence="2" id="KW-0813">Transport</keyword>
<dbReference type="GO" id="GO:0016020">
    <property type="term" value="C:membrane"/>
    <property type="evidence" value="ECO:0007669"/>
    <property type="project" value="UniProtKB-SubCell"/>
</dbReference>
<dbReference type="InterPro" id="IPR020846">
    <property type="entry name" value="MFS_dom"/>
</dbReference>
<reference evidence="9 10" key="1">
    <citation type="submission" date="2015-01" db="EMBL/GenBank/DDBJ databases">
        <title>The Genome Sequence of Exophiala mesophila CBS40295.</title>
        <authorList>
            <consortium name="The Broad Institute Genomics Platform"/>
            <person name="Cuomo C."/>
            <person name="de Hoog S."/>
            <person name="Gorbushina A."/>
            <person name="Stielow B."/>
            <person name="Teixiera M."/>
            <person name="Abouelleil A."/>
            <person name="Chapman S.B."/>
            <person name="Priest M."/>
            <person name="Young S.K."/>
            <person name="Wortman J."/>
            <person name="Nusbaum C."/>
            <person name="Birren B."/>
        </authorList>
    </citation>
    <scope>NUCLEOTIDE SEQUENCE [LARGE SCALE GENOMIC DNA]</scope>
    <source>
        <strain evidence="9 10">CBS 40295</strain>
    </source>
</reference>
<keyword evidence="3 7" id="KW-0812">Transmembrane</keyword>
<feature type="transmembrane region" description="Helical" evidence="7">
    <location>
        <begin position="380"/>
        <end position="403"/>
    </location>
</feature>
<protein>
    <recommendedName>
        <fullName evidence="8">Major facilitator superfamily (MFS) profile domain-containing protein</fullName>
    </recommendedName>
</protein>
<evidence type="ECO:0000256" key="2">
    <source>
        <dbReference type="ARBA" id="ARBA00022448"/>
    </source>
</evidence>
<comment type="subcellular location">
    <subcellularLocation>
        <location evidence="1">Membrane</location>
        <topology evidence="1">Multi-pass membrane protein</topology>
    </subcellularLocation>
</comment>
<dbReference type="GO" id="GO:0022857">
    <property type="term" value="F:transmembrane transporter activity"/>
    <property type="evidence" value="ECO:0007669"/>
    <property type="project" value="InterPro"/>
</dbReference>
<feature type="transmembrane region" description="Helical" evidence="7">
    <location>
        <begin position="415"/>
        <end position="435"/>
    </location>
</feature>